<dbReference type="InterPro" id="IPR050834">
    <property type="entry name" value="Glycosyltransf_2"/>
</dbReference>
<name>A0A246F7G5_PSENT</name>
<feature type="domain" description="Glycosyltransferase 2-like" evidence="2">
    <location>
        <begin position="497"/>
        <end position="662"/>
    </location>
</feature>
<dbReference type="CDD" id="cd00761">
    <property type="entry name" value="Glyco_tranf_GTA_type"/>
    <property type="match status" value="1"/>
</dbReference>
<dbReference type="InterPro" id="IPR029044">
    <property type="entry name" value="Nucleotide-diphossugar_trans"/>
</dbReference>
<dbReference type="Pfam" id="PF13692">
    <property type="entry name" value="Glyco_trans_1_4"/>
    <property type="match status" value="1"/>
</dbReference>
<keyword evidence="1" id="KW-0997">Cell inner membrane</keyword>
<proteinExistence type="predicted"/>
<keyword evidence="1" id="KW-0472">Membrane</keyword>
<evidence type="ECO:0000259" key="2">
    <source>
        <dbReference type="Pfam" id="PF00535"/>
    </source>
</evidence>
<evidence type="ECO:0000313" key="3">
    <source>
        <dbReference type="EMBL" id="OWP49122.1"/>
    </source>
</evidence>
<dbReference type="Gene3D" id="3.90.550.10">
    <property type="entry name" value="Spore Coat Polysaccharide Biosynthesis Protein SpsA, Chain A"/>
    <property type="match status" value="2"/>
</dbReference>
<dbReference type="Pfam" id="PF00535">
    <property type="entry name" value="Glycos_transf_2"/>
    <property type="match status" value="2"/>
</dbReference>
<comment type="caution">
    <text evidence="3">The sequence shown here is derived from an EMBL/GenBank/DDBJ whole genome shotgun (WGS) entry which is preliminary data.</text>
</comment>
<dbReference type="EMBL" id="NJBA01000007">
    <property type="protein sequence ID" value="OWP49122.1"/>
    <property type="molecule type" value="Genomic_DNA"/>
</dbReference>
<dbReference type="Proteomes" id="UP000198145">
    <property type="component" value="Unassembled WGS sequence"/>
</dbReference>
<accession>A0A246F7G5</accession>
<gene>
    <name evidence="3" type="ORF">CEG18_20505</name>
</gene>
<feature type="domain" description="Glycosyltransferase 2-like" evidence="2">
    <location>
        <begin position="803"/>
        <end position="972"/>
    </location>
</feature>
<dbReference type="AlphaFoldDB" id="A0A246F7G5"/>
<dbReference type="SUPFAM" id="SSF53756">
    <property type="entry name" value="UDP-Glycosyltransferase/glycogen phosphorylase"/>
    <property type="match status" value="1"/>
</dbReference>
<evidence type="ECO:0000256" key="1">
    <source>
        <dbReference type="ARBA" id="ARBA00022519"/>
    </source>
</evidence>
<protein>
    <recommendedName>
        <fullName evidence="2">Glycosyltransferase 2-like domain-containing protein</fullName>
    </recommendedName>
</protein>
<dbReference type="PANTHER" id="PTHR43685:SF2">
    <property type="entry name" value="GLYCOSYLTRANSFERASE 2-LIKE DOMAIN-CONTAINING PROTEIN"/>
    <property type="match status" value="1"/>
</dbReference>
<keyword evidence="1" id="KW-1003">Cell membrane</keyword>
<dbReference type="InterPro" id="IPR001173">
    <property type="entry name" value="Glyco_trans_2-like"/>
</dbReference>
<dbReference type="PANTHER" id="PTHR43685">
    <property type="entry name" value="GLYCOSYLTRANSFERASE"/>
    <property type="match status" value="1"/>
</dbReference>
<dbReference type="CDD" id="cd03801">
    <property type="entry name" value="GT4_PimA-like"/>
    <property type="match status" value="1"/>
</dbReference>
<organism evidence="3 4">
    <name type="scientific">Pseudomonas nitroreducens</name>
    <dbReference type="NCBI Taxonomy" id="46680"/>
    <lineage>
        <taxon>Bacteria</taxon>
        <taxon>Pseudomonadati</taxon>
        <taxon>Pseudomonadota</taxon>
        <taxon>Gammaproteobacteria</taxon>
        <taxon>Pseudomonadales</taxon>
        <taxon>Pseudomonadaceae</taxon>
        <taxon>Pseudomonas</taxon>
    </lineage>
</organism>
<sequence>MRSLSPKLYAVARRVYHQLPLPQTIKWRLRERLTPLLQAINSDFTLRAFVRALKATLLPAEQQVALQSDTVREGALANILQSISKHAQCYGPPDNWIALPFLATGGAEMVAMNLCRALRQLRPDQSVVLLLTDRKLISERMVIPDGVHLVVFDDYLADDLSYARKQALLRELLLAAQPGCFHNINSEVAWHLILAEGERLKRFTRIFASIFAFQFTPDGQQKIGYAAYFLKQGMPHLAGLLSDNQRFIDDAIREYDLPGEEQARMVALYQPCRLLHGAGLELGYQRLARRQRHWQMEAGQRKERPQILWAGRLDAEKRVDLFLDVVRRCTFADFRVFGQVVLESGATLPTLANLSYEGPFSSPLEWLERFDFDAFVFTSRWEGMPNILIEVGALGIPVIAPTVGGVGELVSTETGYPLPEHPGVSDYEQALRAVSETPQEAEARAARMLERVLTRHGWDSFVSALNDVPGYVSESSPLAASAPAEQVVASASAPLVSVVIPCYNQARYLPESVASVLAASRHSLEIIVVDDGSTDPKTDRLLAEAEQMAPGVVHIHRQANQGLSGARNSGIALARGQFIQLLDADDLLTPGKIDAQVAQLQVSPHLDVSVCNFLLCDESRTIFSKAGEAIAQFDLSEQDFLYRWERGFSVPIHCGLFRRKVFGDVPFDTHARAKEDWLFWTSLAMAGTRFGYIHGHWAMYRQHEGSMRRSYVNMGRSWLQAGLKIDGMLAGREPLFFESVVSWFEQCYRAHPTYRQEIAAIHARPVQQELEAKPLAAPISVDPQQILRQLEVLSRDAEAPLISVVIPIYGHYQYLPGCLASLAKQGDVSMEIVCVDDASPDPRVTDLLNALMARHPRLRIQIQPSNGGISHTQNVAVDLARGEFVAFLDCDDELEPGALAAVRDCLQAHPEVDYVFTDRTDVDEKGQPVRVARYGGYANLHFSTQERIRTDLLDGMVASHLKVIRRSVYQKVGGSNSEFSGVQDWDLALKIAEEHRIRYLDKPLYRHRVHSGSVTQGDAVAQFRKTNLVRRRYAARWLRNGTDDFQWKDYRTFTVQDFPLSLSSLRTCWEGGSYCVLDCQGADPQVINFLREFNSYFDAIVWSDPRLPAALYGYLWDDSILVSASESR</sequence>
<dbReference type="Gene3D" id="3.40.50.2000">
    <property type="entry name" value="Glycogen Phosphorylase B"/>
    <property type="match status" value="1"/>
</dbReference>
<reference evidence="3 4" key="1">
    <citation type="submission" date="2017-06" db="EMBL/GenBank/DDBJ databases">
        <title>Draft genome of Pseudomonas nitroreducens DF05.</title>
        <authorList>
            <person name="Iyer R."/>
        </authorList>
    </citation>
    <scope>NUCLEOTIDE SEQUENCE [LARGE SCALE GENOMIC DNA]</scope>
    <source>
        <strain evidence="3 4">DF05</strain>
    </source>
</reference>
<dbReference type="SUPFAM" id="SSF53448">
    <property type="entry name" value="Nucleotide-diphospho-sugar transferases"/>
    <property type="match status" value="2"/>
</dbReference>
<evidence type="ECO:0000313" key="4">
    <source>
        <dbReference type="Proteomes" id="UP000198145"/>
    </source>
</evidence>